<evidence type="ECO:0000313" key="2">
    <source>
        <dbReference type="EMBL" id="KAH9501431.1"/>
    </source>
</evidence>
<accession>A0A922HTR8</accession>
<evidence type="ECO:0000256" key="1">
    <source>
        <dbReference type="SAM" id="Phobius"/>
    </source>
</evidence>
<keyword evidence="1" id="KW-0472">Membrane</keyword>
<proteinExistence type="predicted"/>
<comment type="caution">
    <text evidence="2">The sequence shown here is derived from an EMBL/GenBank/DDBJ whole genome shotgun (WGS) entry which is preliminary data.</text>
</comment>
<dbReference type="Proteomes" id="UP000790347">
    <property type="component" value="Unassembled WGS sequence"/>
</dbReference>
<gene>
    <name evidence="2" type="ORF">DERF_012279</name>
</gene>
<dbReference type="AlphaFoldDB" id="A0A922HTR8"/>
<name>A0A922HTR8_DERFA</name>
<protein>
    <submittedName>
        <fullName evidence="2">Uncharacterized protein</fullName>
    </submittedName>
</protein>
<reference evidence="2" key="2">
    <citation type="journal article" date="2022" name="Res Sq">
        <title>Comparative Genomics Reveals Insights into the Divergent Evolution of Astigmatic Mites and Household Pest Adaptations.</title>
        <authorList>
            <person name="Xiong Q."/>
            <person name="Wan A.T.-Y."/>
            <person name="Liu X.-Y."/>
            <person name="Fung C.S.-H."/>
            <person name="Xiao X."/>
            <person name="Malainual N."/>
            <person name="Hou J."/>
            <person name="Wang L."/>
            <person name="Wang M."/>
            <person name="Yang K."/>
            <person name="Cui Y."/>
            <person name="Leung E."/>
            <person name="Nong W."/>
            <person name="Shin S.-K."/>
            <person name="Au S."/>
            <person name="Jeong K.Y."/>
            <person name="Chew F.T."/>
            <person name="Hui J."/>
            <person name="Leung T.F."/>
            <person name="Tungtrongchitr A."/>
            <person name="Zhong N."/>
            <person name="Liu Z."/>
            <person name="Tsui S."/>
        </authorList>
    </citation>
    <scope>NUCLEOTIDE SEQUENCE</scope>
    <source>
        <strain evidence="2">Derf</strain>
        <tissue evidence="2">Whole organism</tissue>
    </source>
</reference>
<sequence length="366" mass="41486">MWIKCRLKSSILYRESSSSSSSLFTSSSFSSYLSNHSVIIIIIISPILMLSTMINELAANQTTTTTKTITPFSTTKIVRIEEKNITAYNNRNLTIFCHANIEHSIRNNNNNNNDGQSLSLESLNFTTNARMVLTFMTKPRDKKPLHQMQSFLHCHDPYRKHCYSEFNLDLSCLEDQMTDKHLIKQRKHYEVEAACQVDDVNICSSRWMRSRPFDCFDLANVFVINAPKLGEKCLYISENRTTECGVNQDCNTDFGICLCRKSYIASNKQCIRLEQGDELLALVVNDANITSSTFVNDLALSPEDFDDDDDDGGGGRLKLSKSTLRAMVIFLLIIAIILCIALAIVIIWSRHYHRLLKNGTRSSSSS</sequence>
<keyword evidence="3" id="KW-1185">Reference proteome</keyword>
<dbReference type="EMBL" id="ASGP02000006">
    <property type="protein sequence ID" value="KAH9501431.1"/>
    <property type="molecule type" value="Genomic_DNA"/>
</dbReference>
<organism evidence="2 3">
    <name type="scientific">Dermatophagoides farinae</name>
    <name type="common">American house dust mite</name>
    <dbReference type="NCBI Taxonomy" id="6954"/>
    <lineage>
        <taxon>Eukaryota</taxon>
        <taxon>Metazoa</taxon>
        <taxon>Ecdysozoa</taxon>
        <taxon>Arthropoda</taxon>
        <taxon>Chelicerata</taxon>
        <taxon>Arachnida</taxon>
        <taxon>Acari</taxon>
        <taxon>Acariformes</taxon>
        <taxon>Sarcoptiformes</taxon>
        <taxon>Astigmata</taxon>
        <taxon>Psoroptidia</taxon>
        <taxon>Analgoidea</taxon>
        <taxon>Pyroglyphidae</taxon>
        <taxon>Dermatophagoidinae</taxon>
        <taxon>Dermatophagoides</taxon>
    </lineage>
</organism>
<feature type="transmembrane region" description="Helical" evidence="1">
    <location>
        <begin position="326"/>
        <end position="348"/>
    </location>
</feature>
<evidence type="ECO:0000313" key="3">
    <source>
        <dbReference type="Proteomes" id="UP000790347"/>
    </source>
</evidence>
<feature type="transmembrane region" description="Helical" evidence="1">
    <location>
        <begin position="29"/>
        <end position="50"/>
    </location>
</feature>
<keyword evidence="1" id="KW-0812">Transmembrane</keyword>
<reference evidence="2" key="1">
    <citation type="submission" date="2013-05" db="EMBL/GenBank/DDBJ databases">
        <authorList>
            <person name="Yim A.K.Y."/>
            <person name="Chan T.F."/>
            <person name="Ji K.M."/>
            <person name="Liu X.Y."/>
            <person name="Zhou J.W."/>
            <person name="Li R.Q."/>
            <person name="Yang K.Y."/>
            <person name="Li J."/>
            <person name="Li M."/>
            <person name="Law P.T.W."/>
            <person name="Wu Y.L."/>
            <person name="Cai Z.L."/>
            <person name="Qin H."/>
            <person name="Bao Y."/>
            <person name="Leung R.K.K."/>
            <person name="Ng P.K.S."/>
            <person name="Zou J."/>
            <person name="Zhong X.J."/>
            <person name="Ran P.X."/>
            <person name="Zhong N.S."/>
            <person name="Liu Z.G."/>
            <person name="Tsui S.K.W."/>
        </authorList>
    </citation>
    <scope>NUCLEOTIDE SEQUENCE</scope>
    <source>
        <strain evidence="2">Derf</strain>
        <tissue evidence="2">Whole organism</tissue>
    </source>
</reference>
<keyword evidence="1" id="KW-1133">Transmembrane helix</keyword>
<dbReference type="OrthoDB" id="6514674at2759"/>